<dbReference type="OrthoDB" id="8480302at2"/>
<dbReference type="EMBL" id="CP019288">
    <property type="protein sequence ID" value="QHI37902.1"/>
    <property type="molecule type" value="Genomic_DNA"/>
</dbReference>
<protein>
    <recommendedName>
        <fullName evidence="3">DUF2007 domain-containing protein</fullName>
    </recommendedName>
</protein>
<sequence length="126" mass="14620">MNNEFYTIASFEYTAEAQVMKGKFMSEGIEVFLKDEHTLDVDPLVSHAIGGVKLQVHAKDRKQAIALYNELREYEVDRNRNRIICPNCESDRVLIAPPKKSLLYMLFPFFEASRYMCSNCAEIFKK</sequence>
<name>A0A7L4ZML2_9FLAO</name>
<gene>
    <name evidence="1" type="ORF">IMCC3317_32850</name>
</gene>
<evidence type="ECO:0000313" key="2">
    <source>
        <dbReference type="Proteomes" id="UP000464657"/>
    </source>
</evidence>
<proteinExistence type="predicted"/>
<dbReference type="KEGG" id="kan:IMCC3317_32850"/>
<dbReference type="AlphaFoldDB" id="A0A7L4ZML2"/>
<dbReference type="Proteomes" id="UP000464657">
    <property type="component" value="Chromosome"/>
</dbReference>
<keyword evidence="2" id="KW-1185">Reference proteome</keyword>
<dbReference type="RefSeq" id="WP_160130488.1">
    <property type="nucleotide sequence ID" value="NZ_CP019288.1"/>
</dbReference>
<reference evidence="1 2" key="1">
    <citation type="journal article" date="2013" name="Int. J. Syst. Evol. Microbiol.">
        <title>Kordia antarctica sp. nov., isolated from Antarctic seawater.</title>
        <authorList>
            <person name="Baek K."/>
            <person name="Choi A."/>
            <person name="Kang I."/>
            <person name="Lee K."/>
            <person name="Cho J.C."/>
        </authorList>
    </citation>
    <scope>NUCLEOTIDE SEQUENCE [LARGE SCALE GENOMIC DNA]</scope>
    <source>
        <strain evidence="1 2">IMCC3317</strain>
    </source>
</reference>
<evidence type="ECO:0008006" key="3">
    <source>
        <dbReference type="Google" id="ProtNLM"/>
    </source>
</evidence>
<evidence type="ECO:0000313" key="1">
    <source>
        <dbReference type="EMBL" id="QHI37902.1"/>
    </source>
</evidence>
<organism evidence="1 2">
    <name type="scientific">Kordia antarctica</name>
    <dbReference type="NCBI Taxonomy" id="1218801"/>
    <lineage>
        <taxon>Bacteria</taxon>
        <taxon>Pseudomonadati</taxon>
        <taxon>Bacteroidota</taxon>
        <taxon>Flavobacteriia</taxon>
        <taxon>Flavobacteriales</taxon>
        <taxon>Flavobacteriaceae</taxon>
        <taxon>Kordia</taxon>
    </lineage>
</organism>
<accession>A0A7L4ZML2</accession>